<feature type="compositionally biased region" description="Polar residues" evidence="16">
    <location>
        <begin position="44"/>
        <end position="82"/>
    </location>
</feature>
<proteinExistence type="inferred from homology"/>
<keyword evidence="7 15" id="KW-0653">Protein transport</keyword>
<dbReference type="GO" id="GO:0015031">
    <property type="term" value="P:protein transport"/>
    <property type="evidence" value="ECO:0007669"/>
    <property type="project" value="UniProtKB-KW"/>
</dbReference>
<evidence type="ECO:0000256" key="14">
    <source>
        <dbReference type="ARBA" id="ARBA00061871"/>
    </source>
</evidence>
<evidence type="ECO:0000256" key="7">
    <source>
        <dbReference type="ARBA" id="ARBA00022927"/>
    </source>
</evidence>
<evidence type="ECO:0000256" key="13">
    <source>
        <dbReference type="ARBA" id="ARBA00059797"/>
    </source>
</evidence>
<organism evidence="18 19">
    <name type="scientific">Endocarpon pusillum</name>
    <dbReference type="NCBI Taxonomy" id="364733"/>
    <lineage>
        <taxon>Eukaryota</taxon>
        <taxon>Fungi</taxon>
        <taxon>Dikarya</taxon>
        <taxon>Ascomycota</taxon>
        <taxon>Pezizomycotina</taxon>
        <taxon>Eurotiomycetes</taxon>
        <taxon>Chaetothyriomycetidae</taxon>
        <taxon>Verrucariales</taxon>
        <taxon>Verrucariaceae</taxon>
        <taxon>Endocarpon</taxon>
    </lineage>
</organism>
<evidence type="ECO:0000256" key="5">
    <source>
        <dbReference type="ARBA" id="ARBA00022692"/>
    </source>
</evidence>
<dbReference type="PANTHER" id="PTHR12210">
    <property type="entry name" value="DULLARD PROTEIN PHOSPHATASE"/>
    <property type="match status" value="1"/>
</dbReference>
<dbReference type="PROSITE" id="PS50969">
    <property type="entry name" value="FCP1"/>
    <property type="match status" value="1"/>
</dbReference>
<protein>
    <recommendedName>
        <fullName evidence="3 15">Mitochondrial import inner membrane translocase subunit TIM50</fullName>
    </recommendedName>
</protein>
<evidence type="ECO:0000256" key="2">
    <source>
        <dbReference type="ARBA" id="ARBA00006344"/>
    </source>
</evidence>
<evidence type="ECO:0000256" key="10">
    <source>
        <dbReference type="ARBA" id="ARBA00023010"/>
    </source>
</evidence>
<feature type="compositionally biased region" description="Basic and acidic residues" evidence="16">
    <location>
        <begin position="84"/>
        <end position="97"/>
    </location>
</feature>
<keyword evidence="6" id="KW-0999">Mitochondrion inner membrane</keyword>
<evidence type="ECO:0000313" key="19">
    <source>
        <dbReference type="Proteomes" id="UP000606974"/>
    </source>
</evidence>
<reference evidence="18" key="1">
    <citation type="submission" date="2020-02" db="EMBL/GenBank/DDBJ databases">
        <authorList>
            <person name="Palmer J.M."/>
        </authorList>
    </citation>
    <scope>NUCLEOTIDE SEQUENCE</scope>
    <source>
        <strain evidence="18">EPUS1.4</strain>
        <tissue evidence="18">Thallus</tissue>
    </source>
</reference>
<keyword evidence="19" id="KW-1185">Reference proteome</keyword>
<feature type="region of interest" description="Disordered" evidence="16">
    <location>
        <begin position="24"/>
        <end position="143"/>
    </location>
</feature>
<evidence type="ECO:0000256" key="9">
    <source>
        <dbReference type="ARBA" id="ARBA00022989"/>
    </source>
</evidence>
<dbReference type="Gene3D" id="3.40.50.1000">
    <property type="entry name" value="HAD superfamily/HAD-like"/>
    <property type="match status" value="1"/>
</dbReference>
<dbReference type="AlphaFoldDB" id="A0A8H7E0M6"/>
<accession>A0A8H7E0M6</accession>
<comment type="function">
    <text evidence="13">Essential component of the TIM23 complex, a complex that mediates the translocation of transit peptide-containing proteins across the mitochondrial inner membrane. Required to direct preproteins in transit and direct them to the channel protein TIM23, and possibly facilitates transfer of the translocating proteins from the TOM complex to the TIM23 complex.</text>
</comment>
<comment type="subcellular location">
    <subcellularLocation>
        <location evidence="1 15">Mitochondrion inner membrane</location>
        <topology evidence="1 15">Single-pass membrane protein</topology>
    </subcellularLocation>
</comment>
<evidence type="ECO:0000256" key="16">
    <source>
        <dbReference type="SAM" id="MobiDB-lite"/>
    </source>
</evidence>
<keyword evidence="9" id="KW-1133">Transmembrane helix</keyword>
<keyword evidence="5" id="KW-0812">Transmembrane</keyword>
<dbReference type="CDD" id="cd07521">
    <property type="entry name" value="HAD_FCP1-like"/>
    <property type="match status" value="1"/>
</dbReference>
<gene>
    <name evidence="18" type="primary">TIM50</name>
    <name evidence="18" type="ORF">GJ744_003361</name>
</gene>
<dbReference type="InterPro" id="IPR036412">
    <property type="entry name" value="HAD-like_sf"/>
</dbReference>
<keyword evidence="12" id="KW-0472">Membrane</keyword>
<sequence>MLGRALLPLTRPRTLTPAIRIALSTAQKRSYARERKPKIKSEQKLTASTPGSQWQTQPSATTSAPAQNIPPSNKYTDSQPEFDTSEKSSEDVTRPAEEPSLENGGQRKDQTSNITPEADAFEEELSNGNRDPQQPLPDLTKGIPSTLDAELKRAHLRGDEPPASLNITEDTAEPIPSSGGGGGARGGDGLPKNAYISSNERKKNALIKYTYLVVAGAFVGWTLYLGRNWESEEEEKKHTDAPSGWGLGLFYNRARARLGATLSYYNEPAFPKLLPDEEADPNLRAPFTLVLSLEDLLVHQEWTRESGWRIAKRPGVDYFIRYLSQYYELVLFTSQPSFIGDSVLRKLDPYHIIRWPLFREATLYKKGEYIKDLSYLNRDLSKVIMIDTVPSHAKHQPENAIILPKWTGNPNDQTLVQLIPFLEYVATMGFDDTRKVLKSFEGTYIPAEFAKREKLLREKFEARLAEERKKKPKRSVGGIASVFGVKGQPAPDGIDASALAEGEMLWDQIRKRGQKQYELIDKQIREEGQKWLDDEAAAEKKLQEESISSMKGSFLGFFGAGGVSGEKK</sequence>
<dbReference type="Pfam" id="PF03031">
    <property type="entry name" value="NIF"/>
    <property type="match status" value="1"/>
</dbReference>
<keyword evidence="11 15" id="KW-0496">Mitochondrion</keyword>
<dbReference type="InterPro" id="IPR004274">
    <property type="entry name" value="FCP1_dom"/>
</dbReference>
<comment type="caution">
    <text evidence="18">The sequence shown here is derived from an EMBL/GenBank/DDBJ whole genome shotgun (WGS) entry which is preliminary data.</text>
</comment>
<keyword evidence="10 15" id="KW-0811">Translocation</keyword>
<dbReference type="EMBL" id="JAACFV010000166">
    <property type="protein sequence ID" value="KAF7503683.1"/>
    <property type="molecule type" value="Genomic_DNA"/>
</dbReference>
<dbReference type="FunFam" id="3.40.50.1000:FF:000019">
    <property type="entry name" value="Mitochondrial import inner membrane translocase subunit TIM50"/>
    <property type="match status" value="1"/>
</dbReference>
<dbReference type="OrthoDB" id="287041at2759"/>
<feature type="compositionally biased region" description="Gly residues" evidence="16">
    <location>
        <begin position="178"/>
        <end position="188"/>
    </location>
</feature>
<dbReference type="Proteomes" id="UP000606974">
    <property type="component" value="Unassembled WGS sequence"/>
</dbReference>
<dbReference type="GO" id="GO:0005744">
    <property type="term" value="C:TIM23 mitochondrial import inner membrane translocase complex"/>
    <property type="evidence" value="ECO:0007669"/>
    <property type="project" value="UniProtKB-UniRule"/>
</dbReference>
<keyword evidence="8 15" id="KW-0809">Transit peptide</keyword>
<evidence type="ECO:0000256" key="8">
    <source>
        <dbReference type="ARBA" id="ARBA00022946"/>
    </source>
</evidence>
<evidence type="ECO:0000313" key="18">
    <source>
        <dbReference type="EMBL" id="KAF7503683.1"/>
    </source>
</evidence>
<evidence type="ECO:0000256" key="1">
    <source>
        <dbReference type="ARBA" id="ARBA00004434"/>
    </source>
</evidence>
<dbReference type="InterPro" id="IPR023214">
    <property type="entry name" value="HAD_sf"/>
</dbReference>
<feature type="compositionally biased region" description="Basic and acidic residues" evidence="16">
    <location>
        <begin position="31"/>
        <end position="43"/>
    </location>
</feature>
<evidence type="ECO:0000256" key="4">
    <source>
        <dbReference type="ARBA" id="ARBA00022448"/>
    </source>
</evidence>
<dbReference type="InterPro" id="IPR050365">
    <property type="entry name" value="TIM50"/>
</dbReference>
<evidence type="ECO:0000256" key="3">
    <source>
        <dbReference type="ARBA" id="ARBA00020799"/>
    </source>
</evidence>
<evidence type="ECO:0000256" key="6">
    <source>
        <dbReference type="ARBA" id="ARBA00022792"/>
    </source>
</evidence>
<dbReference type="SMART" id="SM00577">
    <property type="entry name" value="CPDc"/>
    <property type="match status" value="1"/>
</dbReference>
<evidence type="ECO:0000256" key="11">
    <source>
        <dbReference type="ARBA" id="ARBA00023128"/>
    </source>
</evidence>
<dbReference type="SUPFAM" id="SSF56784">
    <property type="entry name" value="HAD-like"/>
    <property type="match status" value="1"/>
</dbReference>
<feature type="region of interest" description="Disordered" evidence="16">
    <location>
        <begin position="158"/>
        <end position="188"/>
    </location>
</feature>
<comment type="similarity">
    <text evidence="2 15">Belongs to the TIM50 family.</text>
</comment>
<comment type="subunit">
    <text evidence="14">Component of the TIM23 complex, at least composed of TIM23/timX, TIM17/timQ, tim50 and TIM21/timU. Interacts with preproteins in transit.</text>
</comment>
<evidence type="ECO:0000256" key="12">
    <source>
        <dbReference type="ARBA" id="ARBA00023136"/>
    </source>
</evidence>
<evidence type="ECO:0000259" key="17">
    <source>
        <dbReference type="PROSITE" id="PS50969"/>
    </source>
</evidence>
<name>A0A8H7E0M6_9EURO</name>
<feature type="domain" description="FCP1 homology" evidence="17">
    <location>
        <begin position="282"/>
        <end position="425"/>
    </location>
</feature>
<keyword evidence="4 15" id="KW-0813">Transport</keyword>
<evidence type="ECO:0000256" key="15">
    <source>
        <dbReference type="RuleBase" id="RU365079"/>
    </source>
</evidence>